<organism evidence="1 2">
    <name type="scientific">Mucor saturninus</name>
    <dbReference type="NCBI Taxonomy" id="64648"/>
    <lineage>
        <taxon>Eukaryota</taxon>
        <taxon>Fungi</taxon>
        <taxon>Fungi incertae sedis</taxon>
        <taxon>Mucoromycota</taxon>
        <taxon>Mucoromycotina</taxon>
        <taxon>Mucoromycetes</taxon>
        <taxon>Mucorales</taxon>
        <taxon>Mucorineae</taxon>
        <taxon>Mucoraceae</taxon>
        <taxon>Mucor</taxon>
    </lineage>
</organism>
<gene>
    <name evidence="1" type="ORF">INT47_005903</name>
</gene>
<protein>
    <recommendedName>
        <fullName evidence="3">Heat shock protein 70</fullName>
    </recommendedName>
</protein>
<dbReference type="EMBL" id="JAEPRD010000036">
    <property type="protein sequence ID" value="KAG2205529.1"/>
    <property type="molecule type" value="Genomic_DNA"/>
</dbReference>
<evidence type="ECO:0008006" key="3">
    <source>
        <dbReference type="Google" id="ProtNLM"/>
    </source>
</evidence>
<keyword evidence="2" id="KW-1185">Reference proteome</keyword>
<dbReference type="SUPFAM" id="SSF53067">
    <property type="entry name" value="Actin-like ATPase domain"/>
    <property type="match status" value="2"/>
</dbReference>
<dbReference type="PANTHER" id="PTHR14187">
    <property type="entry name" value="ALPHA KINASE/ELONGATION FACTOR 2 KINASE"/>
    <property type="match status" value="1"/>
</dbReference>
<sequence length="1087" mass="124456">MNVVSFYKYTLGIEIGDVFSEVAIAHVDDPFNKFAIQDWKEESRKRQQFRSSIFYTSNKEASALCGFDRDDIKTDGIYIPNIKHYLFDIEESDGKLEKLKEGLTIKKLITDFLSALVKISLDRLHIHKDFSQSKYFAQDFSADNIRFCLVCPKSLQEFMRDCFINAGVVKEHEVTQRLAFVTEVEAVAYHQISLHRQVSNLAPDYSYTICHIDEISVGIAKINVDTTESLCTVYLVDENSKNGTICLEVKFREYLEDNSTLLCLNPFIINNLVVAFVNGVKVPTFYDVSKIMYSNTSIKTTYQFGFRMERPQDTVFAPLVDANSNQINISYGDLNRAVFLPFIKNITRSIINANNGDSNVKLILSGRYGIDPYFIENLLYDTKRNSMHDLYVIDNPSYAFCSGAVSSAMQNPAIQVPFVTDAVFDDHPEIDVVGGDNENDDYDFIVGIDFGTSSSGCSYIDVRRNKSFAIKTIDKWPGGGSEKAPTLLILDKKNKPLYWGENAVTNVESRKKQHNYAYFKLYLSPLKSLEQLYGRSLELEELNETDGYNYIENRTLATELTGTYLKLLKRHVYNYIVKKETGDQLNLDKKNTRSKKYKVKYVVTVPTIWNAATRTIFTRAIEADFVGKLESNQLVLVGEPEAAALYFDEKFGQYFPNQKDAIFIVCDADDLTVNVATMRLEVSQEENATTMSEPKVTQIGESSGDICGSLLLDERFMNYIQQFYKYFGVNFNMTPKDKSNMITKQFSHRYKNKFLPSQDGISYYDIDLPARGAINFTDSTKYKLVNGNKTLRITGDDMKEEIFDPVIDRVISLLNYQIKQVEDDGKLLNAILMVGSFSQTKYLQQRIKEEYKNAYSIVIHDQYNHAFSYGAAYYGLKLNSRNRKHTGFSLSLEVQAPLGESINYNNYSSKKVKGPNGFYYEKNRLSYFVKRDQELKKRGRRLYSQIVQVQYPKSAVIAIFSSDSDENAKTNRVTNCHTKIMETRINMPATVPGIENGDMIDFLVTLEMYEYDATVQIKCQNDLFYGAYNIDTITNVIPLILDIDTTDLKSNGQHQFVEHSLANRDYSRNYFIERLSLKHNPINNMVI</sequence>
<dbReference type="AlphaFoldDB" id="A0A8H7R6J1"/>
<proteinExistence type="predicted"/>
<dbReference type="Proteomes" id="UP000603453">
    <property type="component" value="Unassembled WGS sequence"/>
</dbReference>
<dbReference type="PANTHER" id="PTHR14187:SF5">
    <property type="entry name" value="HEAT SHOCK 70 KDA PROTEIN 12A"/>
    <property type="match status" value="1"/>
</dbReference>
<accession>A0A8H7R6J1</accession>
<dbReference type="Gene3D" id="3.30.420.40">
    <property type="match status" value="1"/>
</dbReference>
<dbReference type="InterPro" id="IPR043129">
    <property type="entry name" value="ATPase_NBD"/>
</dbReference>
<comment type="caution">
    <text evidence="1">The sequence shown here is derived from an EMBL/GenBank/DDBJ whole genome shotgun (WGS) entry which is preliminary data.</text>
</comment>
<reference evidence="1" key="1">
    <citation type="submission" date="2020-12" db="EMBL/GenBank/DDBJ databases">
        <title>Metabolic potential, ecology and presence of endohyphal bacteria is reflected in genomic diversity of Mucoromycotina.</title>
        <authorList>
            <person name="Muszewska A."/>
            <person name="Okrasinska A."/>
            <person name="Steczkiewicz K."/>
            <person name="Drgas O."/>
            <person name="Orlowska M."/>
            <person name="Perlinska-Lenart U."/>
            <person name="Aleksandrzak-Piekarczyk T."/>
            <person name="Szatraj K."/>
            <person name="Zielenkiewicz U."/>
            <person name="Pilsyk S."/>
            <person name="Malc E."/>
            <person name="Mieczkowski P."/>
            <person name="Kruszewska J.S."/>
            <person name="Biernat P."/>
            <person name="Pawlowska J."/>
        </authorList>
    </citation>
    <scope>NUCLEOTIDE SEQUENCE</scope>
    <source>
        <strain evidence="1">WA0000017839</strain>
    </source>
</reference>
<dbReference type="OrthoDB" id="2275019at2759"/>
<evidence type="ECO:0000313" key="2">
    <source>
        <dbReference type="Proteomes" id="UP000603453"/>
    </source>
</evidence>
<name>A0A8H7R6J1_9FUNG</name>
<evidence type="ECO:0000313" key="1">
    <source>
        <dbReference type="EMBL" id="KAG2205529.1"/>
    </source>
</evidence>